<proteinExistence type="predicted"/>
<evidence type="ECO:0000256" key="1">
    <source>
        <dbReference type="SAM" id="MobiDB-lite"/>
    </source>
</evidence>
<sequence length="199" mass="22165">MHPRSGGVAKLRKTRNMQCSKKKGITPEFEVKLDKMFMGIAATGKHAYAPSSTLPIPRSPEQGGNLEGSGDSEDNDQPKTTLPKRKRNERAEKGKGQIPKKEKVGGAAYLAKQIDRMCESVDSRSTTTSMINTGVQEGGGTSIKEVMKDVTSLPGVEQGSRLWFFTTRLFLSSEKREMYCTMDDPNLKLEWLKFEMNEK</sequence>
<dbReference type="Gramene" id="PRQ50042">
    <property type="protein sequence ID" value="PRQ50042"/>
    <property type="gene ID" value="RchiOBHm_Chr2g0128681"/>
</dbReference>
<evidence type="ECO:0000313" key="2">
    <source>
        <dbReference type="EMBL" id="PRQ50042.1"/>
    </source>
</evidence>
<keyword evidence="3" id="KW-1185">Reference proteome</keyword>
<feature type="compositionally biased region" description="Basic and acidic residues" evidence="1">
    <location>
        <begin position="89"/>
        <end position="102"/>
    </location>
</feature>
<feature type="compositionally biased region" description="Basic residues" evidence="1">
    <location>
        <begin position="10"/>
        <end position="23"/>
    </location>
</feature>
<dbReference type="EMBL" id="PDCK01000040">
    <property type="protein sequence ID" value="PRQ50042.1"/>
    <property type="molecule type" value="Genomic_DNA"/>
</dbReference>
<dbReference type="PANTHER" id="PTHR47851:SF5">
    <property type="entry name" value="MYB_SANT-LIKE DOMAIN-CONTAINING PROTEIN"/>
    <property type="match status" value="1"/>
</dbReference>
<dbReference type="Proteomes" id="UP000238479">
    <property type="component" value="Chromosome 2"/>
</dbReference>
<gene>
    <name evidence="2" type="ORF">RchiOBHm_Chr2g0128681</name>
</gene>
<reference evidence="2 3" key="1">
    <citation type="journal article" date="2018" name="Nat. Genet.">
        <title>The Rosa genome provides new insights in the design of modern roses.</title>
        <authorList>
            <person name="Bendahmane M."/>
        </authorList>
    </citation>
    <scope>NUCLEOTIDE SEQUENCE [LARGE SCALE GENOMIC DNA]</scope>
    <source>
        <strain evidence="3">cv. Old Blush</strain>
    </source>
</reference>
<dbReference type="OMA" id="YLMAAHI"/>
<dbReference type="PANTHER" id="PTHR47851">
    <property type="entry name" value="OS06G0588700 PROTEIN-RELATED"/>
    <property type="match status" value="1"/>
</dbReference>
<feature type="region of interest" description="Disordered" evidence="1">
    <location>
        <begin position="1"/>
        <end position="23"/>
    </location>
</feature>
<protein>
    <submittedName>
        <fullName evidence="2">Uncharacterized protein</fullName>
    </submittedName>
</protein>
<dbReference type="AlphaFoldDB" id="A0A2P6RUF4"/>
<dbReference type="OrthoDB" id="1676438at2759"/>
<comment type="caution">
    <text evidence="2">The sequence shown here is derived from an EMBL/GenBank/DDBJ whole genome shotgun (WGS) entry which is preliminary data.</text>
</comment>
<accession>A0A2P6RUF4</accession>
<dbReference type="STRING" id="74649.A0A2P6RUF4"/>
<organism evidence="2 3">
    <name type="scientific">Rosa chinensis</name>
    <name type="common">China rose</name>
    <dbReference type="NCBI Taxonomy" id="74649"/>
    <lineage>
        <taxon>Eukaryota</taxon>
        <taxon>Viridiplantae</taxon>
        <taxon>Streptophyta</taxon>
        <taxon>Embryophyta</taxon>
        <taxon>Tracheophyta</taxon>
        <taxon>Spermatophyta</taxon>
        <taxon>Magnoliopsida</taxon>
        <taxon>eudicotyledons</taxon>
        <taxon>Gunneridae</taxon>
        <taxon>Pentapetalae</taxon>
        <taxon>rosids</taxon>
        <taxon>fabids</taxon>
        <taxon>Rosales</taxon>
        <taxon>Rosaceae</taxon>
        <taxon>Rosoideae</taxon>
        <taxon>Rosoideae incertae sedis</taxon>
        <taxon>Rosa</taxon>
    </lineage>
</organism>
<feature type="region of interest" description="Disordered" evidence="1">
    <location>
        <begin position="49"/>
        <end position="102"/>
    </location>
</feature>
<evidence type="ECO:0000313" key="3">
    <source>
        <dbReference type="Proteomes" id="UP000238479"/>
    </source>
</evidence>
<name>A0A2P6RUF4_ROSCH</name>